<dbReference type="InterPro" id="IPR002048">
    <property type="entry name" value="EF_hand_dom"/>
</dbReference>
<protein>
    <submittedName>
        <fullName evidence="3">EF hand</fullName>
    </submittedName>
</protein>
<dbReference type="RefSeq" id="WP_197443542.1">
    <property type="nucleotide sequence ID" value="NZ_CP036275.1"/>
</dbReference>
<dbReference type="Gene3D" id="1.10.238.10">
    <property type="entry name" value="EF-hand"/>
    <property type="match status" value="1"/>
</dbReference>
<dbReference type="SUPFAM" id="SSF47473">
    <property type="entry name" value="EF-hand"/>
    <property type="match status" value="1"/>
</dbReference>
<gene>
    <name evidence="3" type="ORF">Mal4_34290</name>
</gene>
<reference evidence="3 4" key="1">
    <citation type="submission" date="2019-02" db="EMBL/GenBank/DDBJ databases">
        <title>Deep-cultivation of Planctomycetes and their phenomic and genomic characterization uncovers novel biology.</title>
        <authorList>
            <person name="Wiegand S."/>
            <person name="Jogler M."/>
            <person name="Boedeker C."/>
            <person name="Pinto D."/>
            <person name="Vollmers J."/>
            <person name="Rivas-Marin E."/>
            <person name="Kohn T."/>
            <person name="Peeters S.H."/>
            <person name="Heuer A."/>
            <person name="Rast P."/>
            <person name="Oberbeckmann S."/>
            <person name="Bunk B."/>
            <person name="Jeske O."/>
            <person name="Meyerdierks A."/>
            <person name="Storesund J.E."/>
            <person name="Kallscheuer N."/>
            <person name="Luecker S."/>
            <person name="Lage O.M."/>
            <person name="Pohl T."/>
            <person name="Merkel B.J."/>
            <person name="Hornburger P."/>
            <person name="Mueller R.-W."/>
            <person name="Bruemmer F."/>
            <person name="Labrenz M."/>
            <person name="Spormann A.M."/>
            <person name="Op den Camp H."/>
            <person name="Overmann J."/>
            <person name="Amann R."/>
            <person name="Jetten M.S.M."/>
            <person name="Mascher T."/>
            <person name="Medema M.H."/>
            <person name="Devos D.P."/>
            <person name="Kaster A.-K."/>
            <person name="Ovreas L."/>
            <person name="Rohde M."/>
            <person name="Galperin M.Y."/>
            <person name="Jogler C."/>
        </authorList>
    </citation>
    <scope>NUCLEOTIDE SEQUENCE [LARGE SCALE GENOMIC DNA]</scope>
    <source>
        <strain evidence="3 4">Mal4</strain>
    </source>
</reference>
<dbReference type="CDD" id="cd00051">
    <property type="entry name" value="EFh"/>
    <property type="match status" value="1"/>
</dbReference>
<keyword evidence="4" id="KW-1185">Reference proteome</keyword>
<dbReference type="GO" id="GO:0005509">
    <property type="term" value="F:calcium ion binding"/>
    <property type="evidence" value="ECO:0007669"/>
    <property type="project" value="InterPro"/>
</dbReference>
<dbReference type="Proteomes" id="UP000320496">
    <property type="component" value="Chromosome"/>
</dbReference>
<organism evidence="3 4">
    <name type="scientific">Maioricimonas rarisocia</name>
    <dbReference type="NCBI Taxonomy" id="2528026"/>
    <lineage>
        <taxon>Bacteria</taxon>
        <taxon>Pseudomonadati</taxon>
        <taxon>Planctomycetota</taxon>
        <taxon>Planctomycetia</taxon>
        <taxon>Planctomycetales</taxon>
        <taxon>Planctomycetaceae</taxon>
        <taxon>Maioricimonas</taxon>
    </lineage>
</organism>
<dbReference type="InterPro" id="IPR022655">
    <property type="entry name" value="DUF1553"/>
</dbReference>
<dbReference type="PROSITE" id="PS00018">
    <property type="entry name" value="EF_HAND_1"/>
    <property type="match status" value="1"/>
</dbReference>
<proteinExistence type="predicted"/>
<dbReference type="PANTHER" id="PTHR35889">
    <property type="entry name" value="CYCLOINULO-OLIGOSACCHARIDE FRUCTANOTRANSFERASE-RELATED"/>
    <property type="match status" value="1"/>
</dbReference>
<evidence type="ECO:0000256" key="1">
    <source>
        <dbReference type="SAM" id="MobiDB-lite"/>
    </source>
</evidence>
<dbReference type="AlphaFoldDB" id="A0A517Z9D4"/>
<evidence type="ECO:0000259" key="2">
    <source>
        <dbReference type="PROSITE" id="PS50222"/>
    </source>
</evidence>
<dbReference type="InterPro" id="IPR011444">
    <property type="entry name" value="DUF1549"/>
</dbReference>
<dbReference type="PANTHER" id="PTHR35889:SF3">
    <property type="entry name" value="F-BOX DOMAIN-CONTAINING PROTEIN"/>
    <property type="match status" value="1"/>
</dbReference>
<dbReference type="InterPro" id="IPR018247">
    <property type="entry name" value="EF_Hand_1_Ca_BS"/>
</dbReference>
<feature type="domain" description="EF-hand" evidence="2">
    <location>
        <begin position="280"/>
        <end position="315"/>
    </location>
</feature>
<dbReference type="KEGG" id="mri:Mal4_34290"/>
<evidence type="ECO:0000313" key="4">
    <source>
        <dbReference type="Proteomes" id="UP000320496"/>
    </source>
</evidence>
<dbReference type="Pfam" id="PF07583">
    <property type="entry name" value="PSCyt2"/>
    <property type="match status" value="1"/>
</dbReference>
<evidence type="ECO:0000313" key="3">
    <source>
        <dbReference type="EMBL" id="QDU39094.1"/>
    </source>
</evidence>
<accession>A0A517Z9D4</accession>
<dbReference type="PROSITE" id="PS50222">
    <property type="entry name" value="EF_HAND_2"/>
    <property type="match status" value="1"/>
</dbReference>
<dbReference type="InterPro" id="IPR011992">
    <property type="entry name" value="EF-hand-dom_pair"/>
</dbReference>
<dbReference type="EMBL" id="CP036275">
    <property type="protein sequence ID" value="QDU39094.1"/>
    <property type="molecule type" value="Genomic_DNA"/>
</dbReference>
<dbReference type="Pfam" id="PF07587">
    <property type="entry name" value="PSD1"/>
    <property type="match status" value="1"/>
</dbReference>
<sequence>MMRHVHRFCWLGLMGLLLPPISQGAERIRSGDRSPSPASVSQQVDALILDTLEAESTQPAPLTSDEDFLRRVSLDLAGRIPSPREVTLFGLDPNPNKRAELIERLLESDEYASLWASYWSEVIFSRATDQRARLVERPFDEWMQEQLAANRPWDEIASELLTATGNVNENGRTALIFAHTGQPAELAAEVSRIFLGIQMQCANCHNHPTDSWTREQFHELAAYFPRIQVRRDPNGSQRDFVVSSFQGGNRRRQFNPEQIFRFADRNRDGMLTKAEVQRTPLGQRFDRLLEFGDKNKDGALSRDELKDLPQPANNQPGRGAAEYYMPDLENPAAQGTLMQPVLFVDGSRASRDADDLDRREALARSIASPRNEWFAKAFVNRIWAEMLGEGFFMPIDDLGPERAAEFPEVLDLLAKEFTRSGHDVKWLFRTIANTEAYQRELRTRNWADGSPAFASASPTRLRSDQIYSVLTDVLGVEQLAGARPNGRFAPGASPGDRARRAFAELFGFDPSTPQEDIIGNVPQALFLMNSPGLESLIDADRDTKLGRILRKYDDDQDAVTELYLLVLAREPSDRELTICREHIADVGNRSEAYEDLMWSLLNSSEFITKR</sequence>
<name>A0A517Z9D4_9PLAN</name>
<feature type="region of interest" description="Disordered" evidence="1">
    <location>
        <begin position="299"/>
        <end position="319"/>
    </location>
</feature>